<feature type="transmembrane region" description="Helical" evidence="5">
    <location>
        <begin position="295"/>
        <end position="314"/>
    </location>
</feature>
<dbReference type="Gene3D" id="1.20.1250.20">
    <property type="entry name" value="MFS general substrate transporter like domains"/>
    <property type="match status" value="2"/>
</dbReference>
<dbReference type="PROSITE" id="PS50850">
    <property type="entry name" value="MFS"/>
    <property type="match status" value="1"/>
</dbReference>
<gene>
    <name evidence="7" type="ORF">ABLV49_17965</name>
</gene>
<feature type="transmembrane region" description="Helical" evidence="5">
    <location>
        <begin position="149"/>
        <end position="172"/>
    </location>
</feature>
<organism evidence="7">
    <name type="scientific">Polaromonas hydrogenivorans</name>
    <dbReference type="NCBI Taxonomy" id="335476"/>
    <lineage>
        <taxon>Bacteria</taxon>
        <taxon>Pseudomonadati</taxon>
        <taxon>Pseudomonadota</taxon>
        <taxon>Betaproteobacteria</taxon>
        <taxon>Burkholderiales</taxon>
        <taxon>Comamonadaceae</taxon>
        <taxon>Polaromonas</taxon>
    </lineage>
</organism>
<feature type="transmembrane region" description="Helical" evidence="5">
    <location>
        <begin position="60"/>
        <end position="78"/>
    </location>
</feature>
<evidence type="ECO:0000313" key="7">
    <source>
        <dbReference type="EMBL" id="XBP69749.1"/>
    </source>
</evidence>
<keyword evidence="4 5" id="KW-0472">Membrane</keyword>
<dbReference type="InterPro" id="IPR036259">
    <property type="entry name" value="MFS_trans_sf"/>
</dbReference>
<dbReference type="RefSeq" id="WP_349278585.1">
    <property type="nucleotide sequence ID" value="NZ_CBCSCU010000016.1"/>
</dbReference>
<evidence type="ECO:0000256" key="2">
    <source>
        <dbReference type="ARBA" id="ARBA00022692"/>
    </source>
</evidence>
<protein>
    <submittedName>
        <fullName evidence="7">MFS transporter</fullName>
    </submittedName>
</protein>
<name>A0AAU7LQ35_9BURK</name>
<dbReference type="GO" id="GO:0046943">
    <property type="term" value="F:carboxylic acid transmembrane transporter activity"/>
    <property type="evidence" value="ECO:0007669"/>
    <property type="project" value="TreeGrafter"/>
</dbReference>
<keyword evidence="3 5" id="KW-1133">Transmembrane helix</keyword>
<evidence type="ECO:0000256" key="3">
    <source>
        <dbReference type="ARBA" id="ARBA00022989"/>
    </source>
</evidence>
<keyword evidence="2 5" id="KW-0812">Transmembrane</keyword>
<feature type="transmembrane region" description="Helical" evidence="5">
    <location>
        <begin position="380"/>
        <end position="404"/>
    </location>
</feature>
<dbReference type="SUPFAM" id="SSF103473">
    <property type="entry name" value="MFS general substrate transporter"/>
    <property type="match status" value="1"/>
</dbReference>
<accession>A0AAU7LQ35</accession>
<sequence length="420" mass="43868">MTNSSSLHTPPPDPAQSPPHELQTLGLMAFGFALVNLDRFIMYPLFPVMARELGLDYQDIGLISAAVALTWGLSSMVFGRLSDRLGRRGILITSVLVFSILCGATGLAMGLGSLLLIRAVMGVFEGAFVPASIAAVVDSSPAGRVGRNTGLQQLMAPLVGSALAPVLAILLLQVLPSWRWVFVVTALPGLLCAWLIFRKLAEPGRSQPSPGQAPALQAPLRTVLACPNVALCSVGFCFWLAPIVIFGSLMPSYLSDHLHLELGQMGLVMSSLGVGGAAGMLVFPALSDRWGRKKMMVTCLVMAMLPTWLLMQTGAEPLRLSLLMFLASAFISGVIAMVHSVTADNVPAQHVSTATGFIIGAGEIVGGAIAPAIAGGLAKAMGIAAILPFALGCMATGLLLAIMLRSPRHSPIAQGAAMQK</sequence>
<evidence type="ECO:0000259" key="6">
    <source>
        <dbReference type="PROSITE" id="PS50850"/>
    </source>
</evidence>
<dbReference type="EMBL" id="CP157675">
    <property type="protein sequence ID" value="XBP69749.1"/>
    <property type="molecule type" value="Genomic_DNA"/>
</dbReference>
<feature type="domain" description="Major facilitator superfamily (MFS) profile" evidence="6">
    <location>
        <begin position="24"/>
        <end position="409"/>
    </location>
</feature>
<dbReference type="Pfam" id="PF07690">
    <property type="entry name" value="MFS_1"/>
    <property type="match status" value="1"/>
</dbReference>
<reference evidence="7" key="1">
    <citation type="submission" date="2024-05" db="EMBL/GenBank/DDBJ databases">
        <authorList>
            <person name="Bunk B."/>
            <person name="Swiderski J."/>
            <person name="Sproer C."/>
            <person name="Thiel V."/>
        </authorList>
    </citation>
    <scope>NUCLEOTIDE SEQUENCE</scope>
    <source>
        <strain evidence="7">DSM 17735</strain>
    </source>
</reference>
<dbReference type="Pfam" id="PF00083">
    <property type="entry name" value="Sugar_tr"/>
    <property type="match status" value="1"/>
</dbReference>
<proteinExistence type="predicted"/>
<dbReference type="GO" id="GO:0005886">
    <property type="term" value="C:plasma membrane"/>
    <property type="evidence" value="ECO:0007669"/>
    <property type="project" value="TreeGrafter"/>
</dbReference>
<dbReference type="AlphaFoldDB" id="A0AAU7LQ35"/>
<dbReference type="InterPro" id="IPR020846">
    <property type="entry name" value="MFS_dom"/>
</dbReference>
<dbReference type="InterPro" id="IPR011701">
    <property type="entry name" value="MFS"/>
</dbReference>
<feature type="transmembrane region" description="Helical" evidence="5">
    <location>
        <begin position="354"/>
        <end position="374"/>
    </location>
</feature>
<dbReference type="PANTHER" id="PTHR23508">
    <property type="entry name" value="CARBOXYLIC ACID TRANSPORTER PROTEIN HOMOLOG"/>
    <property type="match status" value="1"/>
</dbReference>
<comment type="subcellular location">
    <subcellularLocation>
        <location evidence="1">Membrane</location>
        <topology evidence="1">Multi-pass membrane protein</topology>
    </subcellularLocation>
</comment>
<feature type="transmembrane region" description="Helical" evidence="5">
    <location>
        <begin position="178"/>
        <end position="197"/>
    </location>
</feature>
<feature type="transmembrane region" description="Helical" evidence="5">
    <location>
        <begin position="115"/>
        <end position="137"/>
    </location>
</feature>
<evidence type="ECO:0000256" key="5">
    <source>
        <dbReference type="SAM" id="Phobius"/>
    </source>
</evidence>
<evidence type="ECO:0000256" key="4">
    <source>
        <dbReference type="ARBA" id="ARBA00023136"/>
    </source>
</evidence>
<feature type="transmembrane region" description="Helical" evidence="5">
    <location>
        <begin position="229"/>
        <end position="250"/>
    </location>
</feature>
<dbReference type="PANTHER" id="PTHR23508:SF10">
    <property type="entry name" value="CARBOXYLIC ACID TRANSPORTER PROTEIN HOMOLOG"/>
    <property type="match status" value="1"/>
</dbReference>
<dbReference type="InterPro" id="IPR005828">
    <property type="entry name" value="MFS_sugar_transport-like"/>
</dbReference>
<evidence type="ECO:0000256" key="1">
    <source>
        <dbReference type="ARBA" id="ARBA00004141"/>
    </source>
</evidence>
<dbReference type="CDD" id="cd17325">
    <property type="entry name" value="MFS_MdtG_SLC18_like"/>
    <property type="match status" value="1"/>
</dbReference>
<feature type="transmembrane region" description="Helical" evidence="5">
    <location>
        <begin position="90"/>
        <end position="109"/>
    </location>
</feature>
<feature type="transmembrane region" description="Helical" evidence="5">
    <location>
        <begin position="320"/>
        <end position="342"/>
    </location>
</feature>
<feature type="transmembrane region" description="Helical" evidence="5">
    <location>
        <begin position="262"/>
        <end position="283"/>
    </location>
</feature>